<evidence type="ECO:0000313" key="2">
    <source>
        <dbReference type="EMBL" id="KAG8072393.1"/>
    </source>
</evidence>
<keyword evidence="3" id="KW-1185">Reference proteome</keyword>
<sequence>MATHCKGHEKKDNLSWKGLTQLTRAGASWSGIKRGPHEWGGVAVINSTFEVKQTRDKEQAIPVDERSRFVRPTGQSPASTTISGHHVADSSSSENTNVLVYHNCRSTPP</sequence>
<organism evidence="2 3">
    <name type="scientific">Zizania palustris</name>
    <name type="common">Northern wild rice</name>
    <dbReference type="NCBI Taxonomy" id="103762"/>
    <lineage>
        <taxon>Eukaryota</taxon>
        <taxon>Viridiplantae</taxon>
        <taxon>Streptophyta</taxon>
        <taxon>Embryophyta</taxon>
        <taxon>Tracheophyta</taxon>
        <taxon>Spermatophyta</taxon>
        <taxon>Magnoliopsida</taxon>
        <taxon>Liliopsida</taxon>
        <taxon>Poales</taxon>
        <taxon>Poaceae</taxon>
        <taxon>BOP clade</taxon>
        <taxon>Oryzoideae</taxon>
        <taxon>Oryzeae</taxon>
        <taxon>Zizaniinae</taxon>
        <taxon>Zizania</taxon>
    </lineage>
</organism>
<name>A0A8J5W249_ZIZPA</name>
<reference evidence="2" key="2">
    <citation type="submission" date="2021-02" db="EMBL/GenBank/DDBJ databases">
        <authorList>
            <person name="Kimball J.A."/>
            <person name="Haas M.W."/>
            <person name="Macchietto M."/>
            <person name="Kono T."/>
            <person name="Duquette J."/>
            <person name="Shao M."/>
        </authorList>
    </citation>
    <scope>NUCLEOTIDE SEQUENCE</scope>
    <source>
        <tissue evidence="2">Fresh leaf tissue</tissue>
    </source>
</reference>
<accession>A0A8J5W249</accession>
<dbReference type="Proteomes" id="UP000729402">
    <property type="component" value="Unassembled WGS sequence"/>
</dbReference>
<dbReference type="AlphaFoldDB" id="A0A8J5W249"/>
<proteinExistence type="predicted"/>
<feature type="region of interest" description="Disordered" evidence="1">
    <location>
        <begin position="67"/>
        <end position="98"/>
    </location>
</feature>
<protein>
    <submittedName>
        <fullName evidence="2">Uncharacterized protein</fullName>
    </submittedName>
</protein>
<gene>
    <name evidence="2" type="ORF">GUJ93_ZPchr0006g42798</name>
</gene>
<dbReference type="EMBL" id="JAAALK010000283">
    <property type="protein sequence ID" value="KAG8072393.1"/>
    <property type="molecule type" value="Genomic_DNA"/>
</dbReference>
<comment type="caution">
    <text evidence="2">The sequence shown here is derived from an EMBL/GenBank/DDBJ whole genome shotgun (WGS) entry which is preliminary data.</text>
</comment>
<evidence type="ECO:0000256" key="1">
    <source>
        <dbReference type="SAM" id="MobiDB-lite"/>
    </source>
</evidence>
<feature type="compositionally biased region" description="Polar residues" evidence="1">
    <location>
        <begin position="73"/>
        <end position="98"/>
    </location>
</feature>
<evidence type="ECO:0000313" key="3">
    <source>
        <dbReference type="Proteomes" id="UP000729402"/>
    </source>
</evidence>
<reference evidence="2" key="1">
    <citation type="journal article" date="2021" name="bioRxiv">
        <title>Whole Genome Assembly and Annotation of Northern Wild Rice, Zizania palustris L., Supports a Whole Genome Duplication in the Zizania Genus.</title>
        <authorList>
            <person name="Haas M."/>
            <person name="Kono T."/>
            <person name="Macchietto M."/>
            <person name="Millas R."/>
            <person name="McGilp L."/>
            <person name="Shao M."/>
            <person name="Duquette J."/>
            <person name="Hirsch C.N."/>
            <person name="Kimball J."/>
        </authorList>
    </citation>
    <scope>NUCLEOTIDE SEQUENCE</scope>
    <source>
        <tissue evidence="2">Fresh leaf tissue</tissue>
    </source>
</reference>